<dbReference type="SMART" id="SM00443">
    <property type="entry name" value="G_patch"/>
    <property type="match status" value="1"/>
</dbReference>
<dbReference type="AlphaFoldDB" id="A0A7E4ZU93"/>
<dbReference type="GO" id="GO:0003676">
    <property type="term" value="F:nucleic acid binding"/>
    <property type="evidence" value="ECO:0007669"/>
    <property type="project" value="InterPro"/>
</dbReference>
<feature type="region of interest" description="Disordered" evidence="1">
    <location>
        <begin position="340"/>
        <end position="359"/>
    </location>
</feature>
<dbReference type="WBParaSite" id="Pan_g17623.t1">
    <property type="protein sequence ID" value="Pan_g17623.t1"/>
    <property type="gene ID" value="Pan_g17623"/>
</dbReference>
<dbReference type="SUPFAM" id="SSF49879">
    <property type="entry name" value="SMAD/FHA domain"/>
    <property type="match status" value="1"/>
</dbReference>
<dbReference type="InterPro" id="IPR008984">
    <property type="entry name" value="SMAD_FHA_dom_sf"/>
</dbReference>
<feature type="region of interest" description="Disordered" evidence="1">
    <location>
        <begin position="167"/>
        <end position="203"/>
    </location>
</feature>
<dbReference type="PANTHER" id="PTHR23106:SF24">
    <property type="entry name" value="ANGIOGENIC FACTOR WITH G PATCH AND FHA DOMAINS 1"/>
    <property type="match status" value="1"/>
</dbReference>
<dbReference type="InterPro" id="IPR000253">
    <property type="entry name" value="FHA_dom"/>
</dbReference>
<evidence type="ECO:0000259" key="2">
    <source>
        <dbReference type="PROSITE" id="PS50006"/>
    </source>
</evidence>
<dbReference type="Proteomes" id="UP000492821">
    <property type="component" value="Unassembled WGS sequence"/>
</dbReference>
<evidence type="ECO:0000313" key="4">
    <source>
        <dbReference type="Proteomes" id="UP000492821"/>
    </source>
</evidence>
<name>A0A7E4ZU93_PANRE</name>
<evidence type="ECO:0000313" key="5">
    <source>
        <dbReference type="WBParaSite" id="Pan_g17623.t1"/>
    </source>
</evidence>
<dbReference type="CDD" id="cd16074">
    <property type="entry name" value="OCRE"/>
    <property type="match status" value="1"/>
</dbReference>
<accession>A0A7E4ZU93</accession>
<dbReference type="Pfam" id="PF17780">
    <property type="entry name" value="OCRE"/>
    <property type="match status" value="1"/>
</dbReference>
<dbReference type="PROSITE" id="PS50174">
    <property type="entry name" value="G_PATCH"/>
    <property type="match status" value="1"/>
</dbReference>
<proteinExistence type="predicted"/>
<sequence>MDSWGGNGGAAMSIADMITQAASEVMAENYLPGYVYVDAYQAYYNAETKMYYYPQNSMYYDTVKGCYLQYNRLACKYVPVVQAVQKPKTRWSKKRFRNKAISYFGRTELETFDQHNIDVFECVSDLVDRVSFLAGDDEETRLRHERKFGFGNVRADEDGLDDYVAHNRHRRRHYSDSSDPETDDEHDEYERRQREEQEASNPPCLRVIELHNHNRFHIITIDGALIGAGRQCDVQLPEEGSIDDEHLRIFYAVKQDADPSQGASSAAVAVSSDAKEKVYQVRNLSRHAILVNDSVLTRRRTTDINHGDVLLIGDNRVLVHIHKGMNTCNDCEPGILAKEAERAEAQSQQKKKSSESRRRDILNSMKRKYGLDKPASKYVDQDYTDRAKIRRKVVGSEIDVPKRPDTDDPYAKCAAAPIPGASLDTVQLRTAPKKEAAPLSEDNKGFKLLKGMGWKEGKGLGKAETGMTISIAENLKTAQRAGLGATSEAQEKAGPKTYKEKVLEKARERFDALGK</sequence>
<dbReference type="Pfam" id="PF01585">
    <property type="entry name" value="G-patch"/>
    <property type="match status" value="1"/>
</dbReference>
<keyword evidence="4" id="KW-1185">Reference proteome</keyword>
<evidence type="ECO:0000259" key="3">
    <source>
        <dbReference type="PROSITE" id="PS50174"/>
    </source>
</evidence>
<dbReference type="PROSITE" id="PS50006">
    <property type="entry name" value="FHA_DOMAIN"/>
    <property type="match status" value="1"/>
</dbReference>
<dbReference type="InterPro" id="IPR000467">
    <property type="entry name" value="G_patch_dom"/>
</dbReference>
<feature type="domain" description="FHA" evidence="2">
    <location>
        <begin position="224"/>
        <end position="296"/>
    </location>
</feature>
<feature type="compositionally biased region" description="Basic and acidic residues" evidence="1">
    <location>
        <begin position="188"/>
        <end position="197"/>
    </location>
</feature>
<dbReference type="InterPro" id="IPR041591">
    <property type="entry name" value="OCRE"/>
</dbReference>
<feature type="compositionally biased region" description="Acidic residues" evidence="1">
    <location>
        <begin position="178"/>
        <end position="187"/>
    </location>
</feature>
<feature type="region of interest" description="Disordered" evidence="1">
    <location>
        <begin position="481"/>
        <end position="501"/>
    </location>
</feature>
<protein>
    <submittedName>
        <fullName evidence="5">G-patch domain-containing protein</fullName>
    </submittedName>
</protein>
<dbReference type="InterPro" id="IPR053027">
    <property type="entry name" value="AGGF1"/>
</dbReference>
<feature type="compositionally biased region" description="Basic and acidic residues" evidence="1">
    <location>
        <begin position="489"/>
        <end position="501"/>
    </location>
</feature>
<dbReference type="Gene3D" id="2.60.200.20">
    <property type="match status" value="1"/>
</dbReference>
<reference evidence="5" key="2">
    <citation type="submission" date="2020-10" db="UniProtKB">
        <authorList>
            <consortium name="WormBaseParasite"/>
        </authorList>
    </citation>
    <scope>IDENTIFICATION</scope>
</reference>
<feature type="domain" description="G-patch" evidence="3">
    <location>
        <begin position="441"/>
        <end position="488"/>
    </location>
</feature>
<reference evidence="4" key="1">
    <citation type="journal article" date="2013" name="Genetics">
        <title>The draft genome and transcriptome of Panagrellus redivivus are shaped by the harsh demands of a free-living lifestyle.</title>
        <authorList>
            <person name="Srinivasan J."/>
            <person name="Dillman A.R."/>
            <person name="Macchietto M.G."/>
            <person name="Heikkinen L."/>
            <person name="Lakso M."/>
            <person name="Fracchia K.M."/>
            <person name="Antoshechkin I."/>
            <person name="Mortazavi A."/>
            <person name="Wong G."/>
            <person name="Sternberg P.W."/>
        </authorList>
    </citation>
    <scope>NUCLEOTIDE SEQUENCE [LARGE SCALE GENOMIC DNA]</scope>
    <source>
        <strain evidence="4">MT8872</strain>
    </source>
</reference>
<evidence type="ECO:0000256" key="1">
    <source>
        <dbReference type="SAM" id="MobiDB-lite"/>
    </source>
</evidence>
<dbReference type="PANTHER" id="PTHR23106">
    <property type="entry name" value="ANGIOGENIC FACTOR WITH G PATCH AND FHA DOMAINS 1"/>
    <property type="match status" value="1"/>
</dbReference>
<organism evidence="4 5">
    <name type="scientific">Panagrellus redivivus</name>
    <name type="common">Microworm</name>
    <dbReference type="NCBI Taxonomy" id="6233"/>
    <lineage>
        <taxon>Eukaryota</taxon>
        <taxon>Metazoa</taxon>
        <taxon>Ecdysozoa</taxon>
        <taxon>Nematoda</taxon>
        <taxon>Chromadorea</taxon>
        <taxon>Rhabditida</taxon>
        <taxon>Tylenchina</taxon>
        <taxon>Panagrolaimomorpha</taxon>
        <taxon>Panagrolaimoidea</taxon>
        <taxon>Panagrolaimidae</taxon>
        <taxon>Panagrellus</taxon>
    </lineage>
</organism>